<proteinExistence type="predicted"/>
<feature type="region of interest" description="Disordered" evidence="4">
    <location>
        <begin position="1"/>
        <end position="53"/>
    </location>
</feature>
<organism evidence="7 8">
    <name type="scientific">Ruficoccus amylovorans</name>
    <dbReference type="NCBI Taxonomy" id="1804625"/>
    <lineage>
        <taxon>Bacteria</taxon>
        <taxon>Pseudomonadati</taxon>
        <taxon>Verrucomicrobiota</taxon>
        <taxon>Opitutia</taxon>
        <taxon>Puniceicoccales</taxon>
        <taxon>Cerasicoccaceae</taxon>
        <taxon>Ruficoccus</taxon>
    </lineage>
</organism>
<evidence type="ECO:0000256" key="4">
    <source>
        <dbReference type="SAM" id="MobiDB-lite"/>
    </source>
</evidence>
<dbReference type="Proteomes" id="UP000546464">
    <property type="component" value="Unassembled WGS sequence"/>
</dbReference>
<gene>
    <name evidence="7" type="ORF">H5P28_07695</name>
</gene>
<evidence type="ECO:0000313" key="7">
    <source>
        <dbReference type="EMBL" id="MBC2594144.1"/>
    </source>
</evidence>
<evidence type="ECO:0000256" key="2">
    <source>
        <dbReference type="ARBA" id="ARBA00022840"/>
    </source>
</evidence>
<feature type="domain" description="AAA+ ATPase" evidence="5">
    <location>
        <begin position="114"/>
        <end position="274"/>
    </location>
</feature>
<dbReference type="AlphaFoldDB" id="A0A842HF43"/>
<sequence length="526" mass="59210">MSDKDDKNPLEELQNQIQDMIRKNPGLANMGMGVQQPGPQHVEPPPPEEKEKDEEILRRIREFSLKPKEIRDHLNRYVIKQAEAKKVLSVAICDHYNHVRQCLENSKLRDREYSKQNILLLGPTGVGKTYLMRNIARLIGVPFIKADATKFSETGYVGYDVEDLVRDLVKAANNNVELAQYGIIYIDEIDKIASAGETGGKDVSGRGVQINLLKLMEDTEVNLFAPNDIMGQMQAMMSMQRGGKKQQPQSISTRHILFIVSGAFDKLAESVKKRVEAASIGFAANHDDTDTDPYAYLKQSSSADFIKYGFEPEFIGRIPVRVACESLQSEDLAEILTSSEGSLLNQYRSDFAGYDISFNITTEAIQEVARQAHAEKTGARGLMTVLERLFRNYKFELPSTAIKSFEVTTDTLTEPEHALKELIVENLHLQDEVWKTDLARFTEAFRNTHGFTLTFEDEAAEVIITAATEADKTIRAVCEEKFKDFQHGLQIISRNTEKTEFTITAAAAKDPDKELSQWVVASFRGE</sequence>
<comment type="caution">
    <text evidence="7">The sequence shown here is derived from an EMBL/GenBank/DDBJ whole genome shotgun (WGS) entry which is preliminary data.</text>
</comment>
<dbReference type="InterPro" id="IPR050052">
    <property type="entry name" value="ATP-dep_Clp_protease_ClpX"/>
</dbReference>
<keyword evidence="8" id="KW-1185">Reference proteome</keyword>
<evidence type="ECO:0000259" key="6">
    <source>
        <dbReference type="SMART" id="SM01086"/>
    </source>
</evidence>
<dbReference type="SUPFAM" id="SSF52540">
    <property type="entry name" value="P-loop containing nucleoside triphosphate hydrolases"/>
    <property type="match status" value="1"/>
</dbReference>
<evidence type="ECO:0000313" key="8">
    <source>
        <dbReference type="Proteomes" id="UP000546464"/>
    </source>
</evidence>
<feature type="domain" description="Clp ATPase C-terminal" evidence="6">
    <location>
        <begin position="327"/>
        <end position="414"/>
    </location>
</feature>
<reference evidence="7 8" key="1">
    <citation type="submission" date="2020-07" db="EMBL/GenBank/DDBJ databases">
        <authorList>
            <person name="Feng X."/>
        </authorList>
    </citation>
    <scope>NUCLEOTIDE SEQUENCE [LARGE SCALE GENOMIC DNA]</scope>
    <source>
        <strain evidence="7 8">JCM31066</strain>
    </source>
</reference>
<dbReference type="Pfam" id="PF07724">
    <property type="entry name" value="AAA_2"/>
    <property type="match status" value="1"/>
</dbReference>
<keyword evidence="2" id="KW-0067">ATP-binding</keyword>
<dbReference type="GO" id="GO:0005524">
    <property type="term" value="F:ATP binding"/>
    <property type="evidence" value="ECO:0007669"/>
    <property type="project" value="UniProtKB-KW"/>
</dbReference>
<dbReference type="InterPro" id="IPR019489">
    <property type="entry name" value="Clp_ATPase_C"/>
</dbReference>
<dbReference type="PANTHER" id="PTHR48102:SF7">
    <property type="entry name" value="ATP-DEPENDENT CLP PROTEASE ATP-BINDING SUBUNIT CLPX-LIKE, MITOCHONDRIAL"/>
    <property type="match status" value="1"/>
</dbReference>
<dbReference type="Gene3D" id="3.40.50.300">
    <property type="entry name" value="P-loop containing nucleotide triphosphate hydrolases"/>
    <property type="match status" value="1"/>
</dbReference>
<dbReference type="GO" id="GO:0051603">
    <property type="term" value="P:proteolysis involved in protein catabolic process"/>
    <property type="evidence" value="ECO:0007669"/>
    <property type="project" value="TreeGrafter"/>
</dbReference>
<dbReference type="SMART" id="SM01086">
    <property type="entry name" value="ClpB_D2-small"/>
    <property type="match status" value="1"/>
</dbReference>
<keyword evidence="1" id="KW-0547">Nucleotide-binding</keyword>
<feature type="compositionally biased region" description="Basic and acidic residues" evidence="4">
    <location>
        <begin position="1"/>
        <end position="10"/>
    </location>
</feature>
<dbReference type="EMBL" id="JACHVB010000020">
    <property type="protein sequence ID" value="MBC2594144.1"/>
    <property type="molecule type" value="Genomic_DNA"/>
</dbReference>
<dbReference type="InterPro" id="IPR003959">
    <property type="entry name" value="ATPase_AAA_core"/>
</dbReference>
<dbReference type="SMART" id="SM00382">
    <property type="entry name" value="AAA"/>
    <property type="match status" value="1"/>
</dbReference>
<dbReference type="Pfam" id="PF10431">
    <property type="entry name" value="ClpB_D2-small"/>
    <property type="match status" value="1"/>
</dbReference>
<keyword evidence="3" id="KW-0143">Chaperone</keyword>
<name>A0A842HF43_9BACT</name>
<accession>A0A842HF43</accession>
<evidence type="ECO:0000259" key="5">
    <source>
        <dbReference type="SMART" id="SM00382"/>
    </source>
</evidence>
<evidence type="ECO:0000256" key="3">
    <source>
        <dbReference type="ARBA" id="ARBA00023186"/>
    </source>
</evidence>
<evidence type="ECO:0000256" key="1">
    <source>
        <dbReference type="ARBA" id="ARBA00022741"/>
    </source>
</evidence>
<dbReference type="InterPro" id="IPR003593">
    <property type="entry name" value="AAA+_ATPase"/>
</dbReference>
<dbReference type="Gene3D" id="1.10.8.60">
    <property type="match status" value="1"/>
</dbReference>
<protein>
    <submittedName>
        <fullName evidence="7">AAA family ATPase</fullName>
    </submittedName>
</protein>
<dbReference type="RefSeq" id="WP_185675126.1">
    <property type="nucleotide sequence ID" value="NZ_JACHVB010000020.1"/>
</dbReference>
<dbReference type="GO" id="GO:0016887">
    <property type="term" value="F:ATP hydrolysis activity"/>
    <property type="evidence" value="ECO:0007669"/>
    <property type="project" value="InterPro"/>
</dbReference>
<dbReference type="PANTHER" id="PTHR48102">
    <property type="entry name" value="ATP-DEPENDENT CLP PROTEASE ATP-BINDING SUBUNIT CLPX-LIKE, MITOCHONDRIAL-RELATED"/>
    <property type="match status" value="1"/>
</dbReference>
<dbReference type="InterPro" id="IPR027417">
    <property type="entry name" value="P-loop_NTPase"/>
</dbReference>